<gene>
    <name evidence="8" type="ORF">C1H46_037518</name>
</gene>
<dbReference type="EMBL" id="VIEB01000996">
    <property type="protein sequence ID" value="TQD76952.1"/>
    <property type="molecule type" value="Genomic_DNA"/>
</dbReference>
<keyword evidence="3" id="KW-0805">Transcription regulation</keyword>
<dbReference type="InterPro" id="IPR003340">
    <property type="entry name" value="B3_DNA-bd"/>
</dbReference>
<evidence type="ECO:0000313" key="8">
    <source>
        <dbReference type="EMBL" id="TQD76952.1"/>
    </source>
</evidence>
<evidence type="ECO:0000256" key="4">
    <source>
        <dbReference type="ARBA" id="ARBA00023125"/>
    </source>
</evidence>
<evidence type="ECO:0000313" key="9">
    <source>
        <dbReference type="Proteomes" id="UP000315295"/>
    </source>
</evidence>
<dbReference type="STRING" id="106549.A0A540KSF5"/>
<proteinExistence type="predicted"/>
<dbReference type="PANTHER" id="PTHR31674">
    <property type="entry name" value="B3 DOMAIN-CONTAINING PROTEIN REM-LIKE 3-RELATED"/>
    <property type="match status" value="1"/>
</dbReference>
<dbReference type="CDD" id="cd10017">
    <property type="entry name" value="B3_DNA"/>
    <property type="match status" value="2"/>
</dbReference>
<dbReference type="InterPro" id="IPR015300">
    <property type="entry name" value="DNA-bd_pseudobarrel_sf"/>
</dbReference>
<dbReference type="SUPFAM" id="SSF101936">
    <property type="entry name" value="DNA-binding pseudobarrel domain"/>
    <property type="match status" value="2"/>
</dbReference>
<comment type="subcellular location">
    <subcellularLocation>
        <location evidence="1">Nucleus</location>
    </subcellularLocation>
</comment>
<organism evidence="8 9">
    <name type="scientific">Malus baccata</name>
    <name type="common">Siberian crab apple</name>
    <name type="synonym">Pyrus baccata</name>
    <dbReference type="NCBI Taxonomy" id="106549"/>
    <lineage>
        <taxon>Eukaryota</taxon>
        <taxon>Viridiplantae</taxon>
        <taxon>Streptophyta</taxon>
        <taxon>Embryophyta</taxon>
        <taxon>Tracheophyta</taxon>
        <taxon>Spermatophyta</taxon>
        <taxon>Magnoliopsida</taxon>
        <taxon>eudicotyledons</taxon>
        <taxon>Gunneridae</taxon>
        <taxon>Pentapetalae</taxon>
        <taxon>rosids</taxon>
        <taxon>fabids</taxon>
        <taxon>Rosales</taxon>
        <taxon>Rosaceae</taxon>
        <taxon>Amygdaloideae</taxon>
        <taxon>Maleae</taxon>
        <taxon>Malus</taxon>
    </lineage>
</organism>
<reference evidence="8 9" key="1">
    <citation type="journal article" date="2019" name="G3 (Bethesda)">
        <title>Sequencing of a Wild Apple (Malus baccata) Genome Unravels the Differences Between Cultivated and Wild Apple Species Regarding Disease Resistance and Cold Tolerance.</title>
        <authorList>
            <person name="Chen X."/>
        </authorList>
    </citation>
    <scope>NUCLEOTIDE SEQUENCE [LARGE SCALE GENOMIC DNA]</scope>
    <source>
        <strain evidence="9">cv. Shandingzi</strain>
        <tissue evidence="8">Leaves</tissue>
    </source>
</reference>
<dbReference type="InterPro" id="IPR039218">
    <property type="entry name" value="REM_fam"/>
</dbReference>
<dbReference type="GO" id="GO:0005634">
    <property type="term" value="C:nucleus"/>
    <property type="evidence" value="ECO:0007669"/>
    <property type="project" value="UniProtKB-SubCell"/>
</dbReference>
<dbReference type="PROSITE" id="PS50863">
    <property type="entry name" value="B3"/>
    <property type="match status" value="2"/>
</dbReference>
<keyword evidence="2" id="KW-0677">Repeat</keyword>
<sequence>MADWSRFMARSPPFPRKFFKPLTPGFQNGMAIPIAFTRSLGEKKLDKALIKSCQGSWDVQVRRTCDGVFCFKQGWKEVVKNHSLEVGEFLVFEHKGNMVFNVKVYEPLGCEKKFPPPSFRLIMAKTHWNVKCPSATIPLDFARSTGILDKSCMHVKDPFGKLWPMDIGIVKDKEKIEAAWSRRTYLKSKGWIEFYKANKLKDADVCIFELIQVPKSRSKPVIMNVKIFRFGS</sequence>
<keyword evidence="9" id="KW-1185">Reference proteome</keyword>
<keyword evidence="5" id="KW-0804">Transcription</keyword>
<evidence type="ECO:0000256" key="6">
    <source>
        <dbReference type="ARBA" id="ARBA00023242"/>
    </source>
</evidence>
<dbReference type="AlphaFoldDB" id="A0A540KSF5"/>
<dbReference type="Pfam" id="PF02362">
    <property type="entry name" value="B3"/>
    <property type="match status" value="2"/>
</dbReference>
<comment type="caution">
    <text evidence="8">The sequence shown here is derived from an EMBL/GenBank/DDBJ whole genome shotgun (WGS) entry which is preliminary data.</text>
</comment>
<dbReference type="GO" id="GO:0003677">
    <property type="term" value="F:DNA binding"/>
    <property type="evidence" value="ECO:0007669"/>
    <property type="project" value="UniProtKB-KW"/>
</dbReference>
<evidence type="ECO:0000256" key="5">
    <source>
        <dbReference type="ARBA" id="ARBA00023163"/>
    </source>
</evidence>
<evidence type="ECO:0000256" key="3">
    <source>
        <dbReference type="ARBA" id="ARBA00023015"/>
    </source>
</evidence>
<evidence type="ECO:0000256" key="1">
    <source>
        <dbReference type="ARBA" id="ARBA00004123"/>
    </source>
</evidence>
<dbReference type="Gene3D" id="2.40.330.10">
    <property type="entry name" value="DNA-binding pseudobarrel domain"/>
    <property type="match status" value="2"/>
</dbReference>
<dbReference type="Proteomes" id="UP000315295">
    <property type="component" value="Unassembled WGS sequence"/>
</dbReference>
<accession>A0A540KSF5</accession>
<evidence type="ECO:0000259" key="7">
    <source>
        <dbReference type="PROSITE" id="PS50863"/>
    </source>
</evidence>
<name>A0A540KSF5_MALBA</name>
<protein>
    <recommendedName>
        <fullName evidence="7">TF-B3 domain-containing protein</fullName>
    </recommendedName>
</protein>
<dbReference type="SMART" id="SM01019">
    <property type="entry name" value="B3"/>
    <property type="match status" value="2"/>
</dbReference>
<evidence type="ECO:0000256" key="2">
    <source>
        <dbReference type="ARBA" id="ARBA00022737"/>
    </source>
</evidence>
<feature type="domain" description="TF-B3" evidence="7">
    <location>
        <begin position="15"/>
        <end position="108"/>
    </location>
</feature>
<dbReference type="PANTHER" id="PTHR31674:SF62">
    <property type="entry name" value="B3 DOMAIN-CONTAINING PROTEIN REM14-RELATED"/>
    <property type="match status" value="1"/>
</dbReference>
<feature type="domain" description="TF-B3" evidence="7">
    <location>
        <begin position="120"/>
        <end position="231"/>
    </location>
</feature>
<keyword evidence="6" id="KW-0539">Nucleus</keyword>
<keyword evidence="4" id="KW-0238">DNA-binding</keyword>